<evidence type="ECO:0000313" key="4">
    <source>
        <dbReference type="Proteomes" id="UP000807504"/>
    </source>
</evidence>
<feature type="compositionally biased region" description="Basic and acidic residues" evidence="2">
    <location>
        <begin position="311"/>
        <end position="335"/>
    </location>
</feature>
<feature type="compositionally biased region" description="Basic and acidic residues" evidence="2">
    <location>
        <begin position="356"/>
        <end position="371"/>
    </location>
</feature>
<dbReference type="InterPro" id="IPR004882">
    <property type="entry name" value="Luc7-rel"/>
</dbReference>
<organism evidence="3 4">
    <name type="scientific">Argiope bruennichi</name>
    <name type="common">Wasp spider</name>
    <name type="synonym">Aranea bruennichi</name>
    <dbReference type="NCBI Taxonomy" id="94029"/>
    <lineage>
        <taxon>Eukaryota</taxon>
        <taxon>Metazoa</taxon>
        <taxon>Ecdysozoa</taxon>
        <taxon>Arthropoda</taxon>
        <taxon>Chelicerata</taxon>
        <taxon>Arachnida</taxon>
        <taxon>Araneae</taxon>
        <taxon>Araneomorphae</taxon>
        <taxon>Entelegynae</taxon>
        <taxon>Araneoidea</taxon>
        <taxon>Araneidae</taxon>
        <taxon>Argiope</taxon>
    </lineage>
</organism>
<reference evidence="3" key="1">
    <citation type="journal article" date="2020" name="bioRxiv">
        <title>Chromosome-level reference genome of the European wasp spider Argiope bruennichi: a resource for studies on range expansion and evolutionary adaptation.</title>
        <authorList>
            <person name="Sheffer M.M."/>
            <person name="Hoppe A."/>
            <person name="Krehenwinkel H."/>
            <person name="Uhl G."/>
            <person name="Kuss A.W."/>
            <person name="Jensen L."/>
            <person name="Jensen C."/>
            <person name="Gillespie R.G."/>
            <person name="Hoff K.J."/>
            <person name="Prost S."/>
        </authorList>
    </citation>
    <scope>NUCLEOTIDE SEQUENCE</scope>
</reference>
<evidence type="ECO:0000256" key="1">
    <source>
        <dbReference type="ARBA" id="ARBA00005655"/>
    </source>
</evidence>
<evidence type="ECO:0000313" key="3">
    <source>
        <dbReference type="EMBL" id="KAF8792411.1"/>
    </source>
</evidence>
<comment type="caution">
    <text evidence="3">The sequence shown here is derived from an EMBL/GenBank/DDBJ whole genome shotgun (WGS) entry which is preliminary data.</text>
</comment>
<comment type="similarity">
    <text evidence="1">Belongs to the Luc7 family.</text>
</comment>
<dbReference type="PANTHER" id="PTHR12375">
    <property type="entry name" value="RNA-BINDING PROTEIN LUC7-RELATED"/>
    <property type="match status" value="1"/>
</dbReference>
<feature type="compositionally biased region" description="Basic and acidic residues" evidence="2">
    <location>
        <begin position="384"/>
        <end position="396"/>
    </location>
</feature>
<protein>
    <submittedName>
        <fullName evidence="3">Luc7-like protein 3 like protein</fullName>
    </submittedName>
</protein>
<name>A0A8T0FMX7_ARGBR</name>
<dbReference type="GO" id="GO:0003729">
    <property type="term" value="F:mRNA binding"/>
    <property type="evidence" value="ECO:0007669"/>
    <property type="project" value="InterPro"/>
</dbReference>
<sequence>MALYSAKQLLDELMGRDRDLGLEEKKNDFTWDGPDVCKHFLVKFCPNDLFVNTKADLGVCPKIHDERLKKEYEKSSRFEKMGYEEDFLRFCQSMLSDVEKRIRRARARLALSNKESNVSQPAQVKNNDEKINVLTERINGLLVQVENLGCEGKVEEAQGIMKLCEQLEEERSALKKASEANHWYQTAEIAAAQEKQMEVCEVCGAFLIVGDAQQRVDDHLMGKQHVGYARLKEAVDEILNKREKERAEREKLRDREREERRRSSRDEDRRREERRRRDDGRRRESDKHRDRSRRRSRSRDRAHSRHSHQSRSKDRDSHGKSKDKERSRRRSESSERKRHRSRSRESGHHSKRSRSHSSERRRDKERKEKEKREHRRSSQENGESSERTFKSEDNSKGCHSSATGTSVGIVSTLLVSISGALNYRISCQMLFVGPWQVTEVLMKMSWWLLFLEHCKFLKKRNGSLAGEKFVIS</sequence>
<feature type="region of interest" description="Disordered" evidence="2">
    <location>
        <begin position="244"/>
        <end position="403"/>
    </location>
</feature>
<dbReference type="Proteomes" id="UP000807504">
    <property type="component" value="Unassembled WGS sequence"/>
</dbReference>
<dbReference type="GO" id="GO:0006376">
    <property type="term" value="P:mRNA splice site recognition"/>
    <property type="evidence" value="ECO:0007669"/>
    <property type="project" value="InterPro"/>
</dbReference>
<feature type="compositionally biased region" description="Basic and acidic residues" evidence="2">
    <location>
        <begin position="244"/>
        <end position="289"/>
    </location>
</feature>
<feature type="compositionally biased region" description="Basic residues" evidence="2">
    <location>
        <begin position="290"/>
        <end position="310"/>
    </location>
</feature>
<dbReference type="AlphaFoldDB" id="A0A8T0FMX7"/>
<dbReference type="GO" id="GO:0005685">
    <property type="term" value="C:U1 snRNP"/>
    <property type="evidence" value="ECO:0007669"/>
    <property type="project" value="InterPro"/>
</dbReference>
<keyword evidence="4" id="KW-1185">Reference proteome</keyword>
<gene>
    <name evidence="3" type="ORF">HNY73_004006</name>
</gene>
<evidence type="ECO:0000256" key="2">
    <source>
        <dbReference type="SAM" id="MobiDB-lite"/>
    </source>
</evidence>
<dbReference type="EMBL" id="JABXBU010000003">
    <property type="protein sequence ID" value="KAF8792411.1"/>
    <property type="molecule type" value="Genomic_DNA"/>
</dbReference>
<reference evidence="3" key="2">
    <citation type="submission" date="2020-06" db="EMBL/GenBank/DDBJ databases">
        <authorList>
            <person name="Sheffer M."/>
        </authorList>
    </citation>
    <scope>NUCLEOTIDE SEQUENCE</scope>
</reference>
<accession>A0A8T0FMX7</accession>
<proteinExistence type="inferred from homology"/>
<dbReference type="Pfam" id="PF03194">
    <property type="entry name" value="LUC7"/>
    <property type="match status" value="1"/>
</dbReference>